<comment type="caution">
    <text evidence="2">The sequence shown here is derived from an EMBL/GenBank/DDBJ whole genome shotgun (WGS) entry which is preliminary data.</text>
</comment>
<evidence type="ECO:0000313" key="2">
    <source>
        <dbReference type="EMBL" id="GJS84338.1"/>
    </source>
</evidence>
<feature type="region of interest" description="Disordered" evidence="1">
    <location>
        <begin position="152"/>
        <end position="171"/>
    </location>
</feature>
<gene>
    <name evidence="2" type="ORF">Tco_0750879</name>
</gene>
<keyword evidence="3" id="KW-1185">Reference proteome</keyword>
<dbReference type="EMBL" id="BQNB010010966">
    <property type="protein sequence ID" value="GJS84338.1"/>
    <property type="molecule type" value="Genomic_DNA"/>
</dbReference>
<name>A0ABQ4Z668_9ASTR</name>
<evidence type="ECO:0000256" key="1">
    <source>
        <dbReference type="SAM" id="MobiDB-lite"/>
    </source>
</evidence>
<organism evidence="2 3">
    <name type="scientific">Tanacetum coccineum</name>
    <dbReference type="NCBI Taxonomy" id="301880"/>
    <lineage>
        <taxon>Eukaryota</taxon>
        <taxon>Viridiplantae</taxon>
        <taxon>Streptophyta</taxon>
        <taxon>Embryophyta</taxon>
        <taxon>Tracheophyta</taxon>
        <taxon>Spermatophyta</taxon>
        <taxon>Magnoliopsida</taxon>
        <taxon>eudicotyledons</taxon>
        <taxon>Gunneridae</taxon>
        <taxon>Pentapetalae</taxon>
        <taxon>asterids</taxon>
        <taxon>campanulids</taxon>
        <taxon>Asterales</taxon>
        <taxon>Asteraceae</taxon>
        <taxon>Asteroideae</taxon>
        <taxon>Anthemideae</taxon>
        <taxon>Anthemidinae</taxon>
        <taxon>Tanacetum</taxon>
    </lineage>
</organism>
<reference evidence="2" key="2">
    <citation type="submission" date="2022-01" db="EMBL/GenBank/DDBJ databases">
        <authorList>
            <person name="Yamashiro T."/>
            <person name="Shiraishi A."/>
            <person name="Satake H."/>
            <person name="Nakayama K."/>
        </authorList>
    </citation>
    <scope>NUCLEOTIDE SEQUENCE</scope>
</reference>
<evidence type="ECO:0000313" key="3">
    <source>
        <dbReference type="Proteomes" id="UP001151760"/>
    </source>
</evidence>
<sequence>MNGDRLQNTKKPLKVDASMKKGMDAHIPNLQLKLLCVLPNVTFHEDPETYEAYAYMTLQHVLTVYNKKECQTLQSVVSNDELNHATTFERNIMCRIGATESNIATNSDVCVNILDGSDMPHLEVVFTNGTSISEYVQGLFRMQLSIIINSHHRRQKTRTPPPCVSSSPMATFESSVGKRSPQLEKMKKIEDMVKGIEQSCLDIIDQDEDDISEPPSQRSVAAKEWGFKICVELCVW</sequence>
<accession>A0ABQ4Z668</accession>
<reference evidence="2" key="1">
    <citation type="journal article" date="2022" name="Int. J. Mol. Sci.">
        <title>Draft Genome of Tanacetum Coccineum: Genomic Comparison of Closely Related Tanacetum-Family Plants.</title>
        <authorList>
            <person name="Yamashiro T."/>
            <person name="Shiraishi A."/>
            <person name="Nakayama K."/>
            <person name="Satake H."/>
        </authorList>
    </citation>
    <scope>NUCLEOTIDE SEQUENCE</scope>
</reference>
<dbReference type="Proteomes" id="UP001151760">
    <property type="component" value="Unassembled WGS sequence"/>
</dbReference>
<protein>
    <submittedName>
        <fullName evidence="2">Uncharacterized protein</fullName>
    </submittedName>
</protein>
<proteinExistence type="predicted"/>